<reference evidence="9 10" key="1">
    <citation type="submission" date="2020-03" db="EMBL/GenBank/DDBJ databases">
        <authorList>
            <person name="Kim M.K."/>
        </authorList>
    </citation>
    <scope>NUCLEOTIDE SEQUENCE [LARGE SCALE GENOMIC DNA]</scope>
    <source>
        <strain evidence="9 10">BT328</strain>
    </source>
</reference>
<dbReference type="InterPro" id="IPR005467">
    <property type="entry name" value="His_kinase_dom"/>
</dbReference>
<evidence type="ECO:0000256" key="7">
    <source>
        <dbReference type="SAM" id="Phobius"/>
    </source>
</evidence>
<feature type="transmembrane region" description="Helical" evidence="7">
    <location>
        <begin position="7"/>
        <end position="28"/>
    </location>
</feature>
<dbReference type="EC" id="2.7.13.3" evidence="2"/>
<dbReference type="CDD" id="cd00075">
    <property type="entry name" value="HATPase"/>
    <property type="match status" value="1"/>
</dbReference>
<dbReference type="PRINTS" id="PR00344">
    <property type="entry name" value="BCTRLSENSOR"/>
</dbReference>
<dbReference type="PANTHER" id="PTHR45453">
    <property type="entry name" value="PHOSPHATE REGULON SENSOR PROTEIN PHOR"/>
    <property type="match status" value="1"/>
</dbReference>
<organism evidence="9 10">
    <name type="scientific">Spirosoma aureum</name>
    <dbReference type="NCBI Taxonomy" id="2692134"/>
    <lineage>
        <taxon>Bacteria</taxon>
        <taxon>Pseudomonadati</taxon>
        <taxon>Bacteroidota</taxon>
        <taxon>Cytophagia</taxon>
        <taxon>Cytophagales</taxon>
        <taxon>Cytophagaceae</taxon>
        <taxon>Spirosoma</taxon>
    </lineage>
</organism>
<dbReference type="SUPFAM" id="SSF47384">
    <property type="entry name" value="Homodimeric domain of signal transducing histidine kinase"/>
    <property type="match status" value="1"/>
</dbReference>
<feature type="transmembrane region" description="Helical" evidence="7">
    <location>
        <begin position="241"/>
        <end position="263"/>
    </location>
</feature>
<comment type="catalytic activity">
    <reaction evidence="1">
        <text>ATP + protein L-histidine = ADP + protein N-phospho-L-histidine.</text>
        <dbReference type="EC" id="2.7.13.3"/>
    </reaction>
</comment>
<evidence type="ECO:0000256" key="5">
    <source>
        <dbReference type="ARBA" id="ARBA00022777"/>
    </source>
</evidence>
<dbReference type="CDD" id="cd00082">
    <property type="entry name" value="HisKA"/>
    <property type="match status" value="1"/>
</dbReference>
<keyword evidence="7" id="KW-0812">Transmembrane</keyword>
<accession>A0A6G9ATU4</accession>
<dbReference type="Gene3D" id="3.30.565.10">
    <property type="entry name" value="Histidine kinase-like ATPase, C-terminal domain"/>
    <property type="match status" value="1"/>
</dbReference>
<name>A0A6G9ATU4_9BACT</name>
<dbReference type="PANTHER" id="PTHR45453:SF1">
    <property type="entry name" value="PHOSPHATE REGULON SENSOR PROTEIN PHOR"/>
    <property type="match status" value="1"/>
</dbReference>
<keyword evidence="10" id="KW-1185">Reference proteome</keyword>
<dbReference type="InterPro" id="IPR050351">
    <property type="entry name" value="BphY/WalK/GraS-like"/>
</dbReference>
<dbReference type="InterPro" id="IPR003661">
    <property type="entry name" value="HisK_dim/P_dom"/>
</dbReference>
<keyword evidence="6" id="KW-0902">Two-component regulatory system</keyword>
<sequence>MNRRIRSIFWLMTACIVGINAFQAYWLWKNYQIDRQQFSQTVQDALFQVLEQQQVGEARRLLGKKLRGRTAPADSHSSRIIIRQYGSESQQTRVFFYDQPESLSNKPKAGKQPTKRLIVTYNTNQQRAENSPLQPADSMARRISSLVMLNWAGGKNLNLFKLKNDYRTELLRRSIDTDFQLDTVTIHPRHGQSDVLIFKNDGQQSGPDKRLQTSPLPINPVQNLFVQASFTTPSFYLLRRMGWLLGGSLLLLLLTTGCFLFMLSTIMRQKKLSEVKNDFINNMTHELKTPIATVTAAIEALQNFGALNDPQRTQNYLAISQNNLQRLSDLVEKVLNLAVEEKRELTLRPELVNLAELAHDLITNHQLRAPKPIAFVADIPAEASVLVDRVHFGNALNNLIDNAINYSRDQVHIRLAFRQNRDGWQLSVIDDGIGILKTYQSAIFDRFFRVPTGNLHAVKGFGLGLAYVRQVVERHGGHIQVQSEPGKGSEFILLFTNH</sequence>
<evidence type="ECO:0000256" key="6">
    <source>
        <dbReference type="ARBA" id="ARBA00023012"/>
    </source>
</evidence>
<protein>
    <recommendedName>
        <fullName evidence="2">histidine kinase</fullName>
        <ecNumber evidence="2">2.7.13.3</ecNumber>
    </recommendedName>
</protein>
<evidence type="ECO:0000259" key="8">
    <source>
        <dbReference type="PROSITE" id="PS50109"/>
    </source>
</evidence>
<dbReference type="SMART" id="SM00387">
    <property type="entry name" value="HATPase_c"/>
    <property type="match status" value="1"/>
</dbReference>
<dbReference type="InterPro" id="IPR036097">
    <property type="entry name" value="HisK_dim/P_sf"/>
</dbReference>
<dbReference type="GO" id="GO:0016036">
    <property type="term" value="P:cellular response to phosphate starvation"/>
    <property type="evidence" value="ECO:0007669"/>
    <property type="project" value="TreeGrafter"/>
</dbReference>
<gene>
    <name evidence="9" type="ORF">G8759_26385</name>
</gene>
<dbReference type="Pfam" id="PF02518">
    <property type="entry name" value="HATPase_c"/>
    <property type="match status" value="1"/>
</dbReference>
<dbReference type="EMBL" id="CP050063">
    <property type="protein sequence ID" value="QIP15907.1"/>
    <property type="molecule type" value="Genomic_DNA"/>
</dbReference>
<dbReference type="SMART" id="SM00388">
    <property type="entry name" value="HisKA"/>
    <property type="match status" value="1"/>
</dbReference>
<dbReference type="InterPro" id="IPR036890">
    <property type="entry name" value="HATPase_C_sf"/>
</dbReference>
<dbReference type="SUPFAM" id="SSF55874">
    <property type="entry name" value="ATPase domain of HSP90 chaperone/DNA topoisomerase II/histidine kinase"/>
    <property type="match status" value="1"/>
</dbReference>
<dbReference type="GO" id="GO:0000155">
    <property type="term" value="F:phosphorelay sensor kinase activity"/>
    <property type="evidence" value="ECO:0007669"/>
    <property type="project" value="InterPro"/>
</dbReference>
<evidence type="ECO:0000313" key="9">
    <source>
        <dbReference type="EMBL" id="QIP15907.1"/>
    </source>
</evidence>
<dbReference type="FunFam" id="3.30.565.10:FF:000006">
    <property type="entry name" value="Sensor histidine kinase WalK"/>
    <property type="match status" value="1"/>
</dbReference>
<dbReference type="InterPro" id="IPR003594">
    <property type="entry name" value="HATPase_dom"/>
</dbReference>
<dbReference type="InterPro" id="IPR004358">
    <property type="entry name" value="Sig_transdc_His_kin-like_C"/>
</dbReference>
<dbReference type="PROSITE" id="PS50109">
    <property type="entry name" value="HIS_KIN"/>
    <property type="match status" value="1"/>
</dbReference>
<dbReference type="KEGG" id="spib:G8759_26385"/>
<keyword evidence="5 9" id="KW-0418">Kinase</keyword>
<feature type="domain" description="Histidine kinase" evidence="8">
    <location>
        <begin position="282"/>
        <end position="498"/>
    </location>
</feature>
<dbReference type="GO" id="GO:0004721">
    <property type="term" value="F:phosphoprotein phosphatase activity"/>
    <property type="evidence" value="ECO:0007669"/>
    <property type="project" value="TreeGrafter"/>
</dbReference>
<dbReference type="Proteomes" id="UP000501802">
    <property type="component" value="Chromosome"/>
</dbReference>
<dbReference type="Pfam" id="PF00512">
    <property type="entry name" value="HisKA"/>
    <property type="match status" value="1"/>
</dbReference>
<dbReference type="Gene3D" id="1.10.287.130">
    <property type="match status" value="1"/>
</dbReference>
<keyword evidence="4" id="KW-0808">Transferase</keyword>
<dbReference type="RefSeq" id="WP_167215083.1">
    <property type="nucleotide sequence ID" value="NZ_CP050063.1"/>
</dbReference>
<evidence type="ECO:0000313" key="10">
    <source>
        <dbReference type="Proteomes" id="UP000501802"/>
    </source>
</evidence>
<dbReference type="GO" id="GO:0005886">
    <property type="term" value="C:plasma membrane"/>
    <property type="evidence" value="ECO:0007669"/>
    <property type="project" value="TreeGrafter"/>
</dbReference>
<evidence type="ECO:0000256" key="4">
    <source>
        <dbReference type="ARBA" id="ARBA00022679"/>
    </source>
</evidence>
<evidence type="ECO:0000256" key="1">
    <source>
        <dbReference type="ARBA" id="ARBA00000085"/>
    </source>
</evidence>
<keyword evidence="3" id="KW-0597">Phosphoprotein</keyword>
<evidence type="ECO:0000256" key="3">
    <source>
        <dbReference type="ARBA" id="ARBA00022553"/>
    </source>
</evidence>
<proteinExistence type="predicted"/>
<keyword evidence="7" id="KW-1133">Transmembrane helix</keyword>
<evidence type="ECO:0000256" key="2">
    <source>
        <dbReference type="ARBA" id="ARBA00012438"/>
    </source>
</evidence>
<keyword evidence="7" id="KW-0472">Membrane</keyword>
<dbReference type="AlphaFoldDB" id="A0A6G9ATU4"/>